<keyword evidence="1" id="KW-1133">Transmembrane helix</keyword>
<gene>
    <name evidence="2" type="ordered locus">Mpet_1474</name>
</gene>
<feature type="transmembrane region" description="Helical" evidence="1">
    <location>
        <begin position="23"/>
        <end position="42"/>
    </location>
</feature>
<keyword evidence="3" id="KW-1185">Reference proteome</keyword>
<organism evidence="2 3">
    <name type="scientific">Methanolacinia petrolearia (strain DSM 11571 / OCM 486 / SEBR 4847)</name>
    <name type="common">Methanoplanus petrolearius</name>
    <dbReference type="NCBI Taxonomy" id="679926"/>
    <lineage>
        <taxon>Archaea</taxon>
        <taxon>Methanobacteriati</taxon>
        <taxon>Methanobacteriota</taxon>
        <taxon>Stenosarchaea group</taxon>
        <taxon>Methanomicrobia</taxon>
        <taxon>Methanomicrobiales</taxon>
        <taxon>Methanomicrobiaceae</taxon>
        <taxon>Methanolacinia</taxon>
    </lineage>
</organism>
<sequence precursor="true">MDLARLAIISQKELSDHVTSRRFLLILIITCLVLGVAAANGVTDYNNALDRYKVGEGGDLFMPSILYAFGKITDSIGLEGLGAIIGIAIGFDLVAGEREGRSLKTILSQPLYRDELINGKAIGGITTLAIITLAGFLTILAIFLVISIVPSFEEVFLIGVIWFITLLYMISYFSMALMSSVLAKSSSGAMIISLIILFIMMYIIPVGGGEFGTCLLGPEPEDIGYDHDSQLQENYERAVLDIYDFFNLFSAQSVYNSITSPITNPSFYVTNRIYPSGHSLDPDITDNIEKPSLLGIIGDKWVKIIVFIMWPVLFFGIAYVKFMRTDLR</sequence>
<dbReference type="AlphaFoldDB" id="E1RFK3"/>
<dbReference type="Pfam" id="PF12679">
    <property type="entry name" value="ABC2_membrane_2"/>
    <property type="match status" value="1"/>
</dbReference>
<dbReference type="PANTHER" id="PTHR43471">
    <property type="entry name" value="ABC TRANSPORTER PERMEASE"/>
    <property type="match status" value="1"/>
</dbReference>
<dbReference type="STRING" id="679926.Mpet_1474"/>
<dbReference type="KEGG" id="mpi:Mpet_1474"/>
<dbReference type="GO" id="GO:0005886">
    <property type="term" value="C:plasma membrane"/>
    <property type="evidence" value="ECO:0007669"/>
    <property type="project" value="UniProtKB-SubCell"/>
</dbReference>
<dbReference type="Proteomes" id="UP000006565">
    <property type="component" value="Chromosome"/>
</dbReference>
<evidence type="ECO:0000313" key="3">
    <source>
        <dbReference type="Proteomes" id="UP000006565"/>
    </source>
</evidence>
<feature type="transmembrane region" description="Helical" evidence="1">
    <location>
        <begin position="121"/>
        <end position="149"/>
    </location>
</feature>
<dbReference type="GeneID" id="9743944"/>
<dbReference type="OrthoDB" id="86287at2157"/>
<keyword evidence="1" id="KW-0812">Transmembrane</keyword>
<dbReference type="GO" id="GO:0140359">
    <property type="term" value="F:ABC-type transporter activity"/>
    <property type="evidence" value="ECO:0007669"/>
    <property type="project" value="InterPro"/>
</dbReference>
<dbReference type="HOGENOM" id="CLU_068384_0_0_2"/>
<proteinExistence type="predicted"/>
<keyword evidence="1" id="KW-0472">Membrane</keyword>
<dbReference type="EMBL" id="CP002117">
    <property type="protein sequence ID" value="ADN36233.1"/>
    <property type="molecule type" value="Genomic_DNA"/>
</dbReference>
<feature type="transmembrane region" description="Helical" evidence="1">
    <location>
        <begin position="76"/>
        <end position="95"/>
    </location>
</feature>
<feature type="transmembrane region" description="Helical" evidence="1">
    <location>
        <begin position="301"/>
        <end position="320"/>
    </location>
</feature>
<dbReference type="RefSeq" id="WP_013329410.1">
    <property type="nucleotide sequence ID" value="NC_014507.1"/>
</dbReference>
<evidence type="ECO:0000313" key="2">
    <source>
        <dbReference type="EMBL" id="ADN36233.1"/>
    </source>
</evidence>
<feature type="transmembrane region" description="Helical" evidence="1">
    <location>
        <begin position="155"/>
        <end position="177"/>
    </location>
</feature>
<reference evidence="2 3" key="1">
    <citation type="journal article" date="2010" name="Stand. Genomic Sci.">
        <title>Complete genome sequence of Methanoplanus petrolearius type strain (SEBR 4847).</title>
        <authorList>
            <person name="Brambilla E."/>
            <person name="Djao O.D."/>
            <person name="Daligault H."/>
            <person name="Lapidus A."/>
            <person name="Lucas S."/>
            <person name="Hammon N."/>
            <person name="Nolan M."/>
            <person name="Tice H."/>
            <person name="Cheng J.F."/>
            <person name="Han C."/>
            <person name="Tapia R."/>
            <person name="Goodwin L."/>
            <person name="Pitluck S."/>
            <person name="Liolios K."/>
            <person name="Ivanova N."/>
            <person name="Mavromatis K."/>
            <person name="Mikhailova N."/>
            <person name="Pati A."/>
            <person name="Chen A."/>
            <person name="Palaniappan K."/>
            <person name="Land M."/>
            <person name="Hauser L."/>
            <person name="Chang Y.J."/>
            <person name="Jeffries C.D."/>
            <person name="Rohde M."/>
            <person name="Spring S."/>
            <person name="Sikorski J."/>
            <person name="Goker M."/>
            <person name="Woyke T."/>
            <person name="Bristow J."/>
            <person name="Eisen J.A."/>
            <person name="Markowitz V."/>
            <person name="Hugenholtz P."/>
            <person name="Kyrpides N.C."/>
            <person name="Klenk H.P."/>
        </authorList>
    </citation>
    <scope>NUCLEOTIDE SEQUENCE [LARGE SCALE GENOMIC DNA]</scope>
    <source>
        <strain evidence="3">DSM 11571 / OCM 486 / SEBR 4847</strain>
    </source>
</reference>
<dbReference type="eggNOG" id="arCOG02436">
    <property type="taxonomic scope" value="Archaea"/>
</dbReference>
<evidence type="ECO:0000256" key="1">
    <source>
        <dbReference type="SAM" id="Phobius"/>
    </source>
</evidence>
<feature type="transmembrane region" description="Helical" evidence="1">
    <location>
        <begin position="189"/>
        <end position="208"/>
    </location>
</feature>
<name>E1RFK3_METP4</name>
<protein>
    <submittedName>
        <fullName evidence="2">ABC-type transport system involved in multi-copper enzyme maturation permease component-like protein</fullName>
    </submittedName>
</protein>
<accession>E1RFK3</accession>
<dbReference type="PANTHER" id="PTHR43471:SF14">
    <property type="entry name" value="ABC-2 TYPE TRANSPORT SYSTEM PERMEASE PROTEIN"/>
    <property type="match status" value="1"/>
</dbReference>